<comment type="function">
    <text evidence="10">Protein O-mannosyltransferase that catalyzes the transfer of a single mannose residue from a polyprenol phospho-mannosyl lipidic donor to the hydroxyl group of selected serine and threonine residues in acceptor proteins.</text>
</comment>
<feature type="transmembrane region" description="Helical" evidence="10">
    <location>
        <begin position="222"/>
        <end position="240"/>
    </location>
</feature>
<evidence type="ECO:0000313" key="14">
    <source>
        <dbReference type="EMBL" id="RNM11895.1"/>
    </source>
</evidence>
<feature type="region of interest" description="Disordered" evidence="11">
    <location>
        <begin position="1"/>
        <end position="23"/>
    </location>
</feature>
<keyword evidence="4 10" id="KW-0328">Glycosyltransferase</keyword>
<feature type="transmembrane region" description="Helical" evidence="10">
    <location>
        <begin position="156"/>
        <end position="176"/>
    </location>
</feature>
<proteinExistence type="inferred from homology"/>
<keyword evidence="10" id="KW-1003">Cell membrane</keyword>
<dbReference type="Proteomes" id="UP000279994">
    <property type="component" value="Unassembled WGS sequence"/>
</dbReference>
<organism evidence="14 15">
    <name type="scientific">Nocardioides pocheonensis</name>
    <dbReference type="NCBI Taxonomy" id="661485"/>
    <lineage>
        <taxon>Bacteria</taxon>
        <taxon>Bacillati</taxon>
        <taxon>Actinomycetota</taxon>
        <taxon>Actinomycetes</taxon>
        <taxon>Propionibacteriales</taxon>
        <taxon>Nocardioidaceae</taxon>
        <taxon>Nocardioides</taxon>
    </lineage>
</organism>
<dbReference type="PANTHER" id="PTHR10050">
    <property type="entry name" value="DOLICHYL-PHOSPHATE-MANNOSE--PROTEIN MANNOSYLTRANSFERASE"/>
    <property type="match status" value="1"/>
</dbReference>
<comment type="pathway">
    <text evidence="2 10">Protein modification; protein glycosylation.</text>
</comment>
<evidence type="ECO:0000256" key="1">
    <source>
        <dbReference type="ARBA" id="ARBA00004127"/>
    </source>
</evidence>
<feature type="transmembrane region" description="Helical" evidence="10">
    <location>
        <begin position="465"/>
        <end position="482"/>
    </location>
</feature>
<comment type="caution">
    <text evidence="14">The sequence shown here is derived from an EMBL/GenBank/DDBJ whole genome shotgun (WGS) entry which is preliminary data.</text>
</comment>
<evidence type="ECO:0000256" key="11">
    <source>
        <dbReference type="SAM" id="MobiDB-lite"/>
    </source>
</evidence>
<gene>
    <name evidence="14" type="ORF">EFL26_21030</name>
</gene>
<keyword evidence="8 10" id="KW-0472">Membrane</keyword>
<dbReference type="GO" id="GO:0005886">
    <property type="term" value="C:plasma membrane"/>
    <property type="evidence" value="ECO:0007669"/>
    <property type="project" value="UniProtKB-SubCell"/>
</dbReference>
<keyword evidence="6 10" id="KW-0812">Transmembrane</keyword>
<protein>
    <recommendedName>
        <fullName evidence="9 10">Polyprenol-phosphate-mannose--protein mannosyltransferase</fullName>
        <ecNumber evidence="10">2.4.1.-</ecNumber>
    </recommendedName>
</protein>
<feature type="transmembrane region" description="Helical" evidence="10">
    <location>
        <begin position="129"/>
        <end position="149"/>
    </location>
</feature>
<evidence type="ECO:0000313" key="15">
    <source>
        <dbReference type="Proteomes" id="UP000279994"/>
    </source>
</evidence>
<accession>A0A3N0GHF7</accession>
<dbReference type="Pfam" id="PF16192">
    <property type="entry name" value="PMT_4TMC"/>
    <property type="match status" value="1"/>
</dbReference>
<dbReference type="EC" id="2.4.1.-" evidence="10"/>
<name>A0A3N0GHF7_9ACTN</name>
<dbReference type="OrthoDB" id="9776737at2"/>
<dbReference type="InterPro" id="IPR003342">
    <property type="entry name" value="ArnT-like_N"/>
</dbReference>
<dbReference type="GO" id="GO:0004169">
    <property type="term" value="F:dolichyl-phosphate-mannose-protein mannosyltransferase activity"/>
    <property type="evidence" value="ECO:0007669"/>
    <property type="project" value="UniProtKB-UniRule"/>
</dbReference>
<dbReference type="InterPro" id="IPR032421">
    <property type="entry name" value="PMT_4TMC"/>
</dbReference>
<evidence type="ECO:0000256" key="5">
    <source>
        <dbReference type="ARBA" id="ARBA00022679"/>
    </source>
</evidence>
<dbReference type="AlphaFoldDB" id="A0A3N0GHF7"/>
<comment type="similarity">
    <text evidence="3 10">Belongs to the glycosyltransferase 39 family.</text>
</comment>
<keyword evidence="15" id="KW-1185">Reference proteome</keyword>
<keyword evidence="7 10" id="KW-1133">Transmembrane helix</keyword>
<evidence type="ECO:0000259" key="13">
    <source>
        <dbReference type="Pfam" id="PF16192"/>
    </source>
</evidence>
<reference evidence="14 15" key="1">
    <citation type="submission" date="2018-11" db="EMBL/GenBank/DDBJ databases">
        <authorList>
            <person name="Li F."/>
        </authorList>
    </citation>
    <scope>NUCLEOTIDE SEQUENCE [LARGE SCALE GENOMIC DNA]</scope>
    <source>
        <strain evidence="14 15">Gsoil 818</strain>
    </source>
</reference>
<comment type="subcellular location">
    <subcellularLocation>
        <location evidence="10">Cell membrane</location>
    </subcellularLocation>
    <subcellularLocation>
        <location evidence="1">Endomembrane system</location>
        <topology evidence="1">Multi-pass membrane protein</topology>
    </subcellularLocation>
</comment>
<feature type="transmembrane region" description="Helical" evidence="10">
    <location>
        <begin position="33"/>
        <end position="52"/>
    </location>
</feature>
<feature type="transmembrane region" description="Helical" evidence="10">
    <location>
        <begin position="298"/>
        <end position="324"/>
    </location>
</feature>
<evidence type="ECO:0000256" key="6">
    <source>
        <dbReference type="ARBA" id="ARBA00022692"/>
    </source>
</evidence>
<dbReference type="UniPathway" id="UPA00378"/>
<evidence type="ECO:0000256" key="9">
    <source>
        <dbReference type="ARBA" id="ARBA00093617"/>
    </source>
</evidence>
<evidence type="ECO:0000256" key="7">
    <source>
        <dbReference type="ARBA" id="ARBA00022989"/>
    </source>
</evidence>
<feature type="transmembrane region" description="Helical" evidence="10">
    <location>
        <begin position="523"/>
        <end position="543"/>
    </location>
</feature>
<feature type="transmembrane region" description="Helical" evidence="10">
    <location>
        <begin position="246"/>
        <end position="263"/>
    </location>
</feature>
<evidence type="ECO:0000256" key="10">
    <source>
        <dbReference type="RuleBase" id="RU367007"/>
    </source>
</evidence>
<feature type="domain" description="ArnT-like N-terminal" evidence="12">
    <location>
        <begin position="41"/>
        <end position="268"/>
    </location>
</feature>
<evidence type="ECO:0000259" key="12">
    <source>
        <dbReference type="Pfam" id="PF02366"/>
    </source>
</evidence>
<keyword evidence="5 10" id="KW-0808">Transferase</keyword>
<dbReference type="EMBL" id="RJSF01000047">
    <property type="protein sequence ID" value="RNM11895.1"/>
    <property type="molecule type" value="Genomic_DNA"/>
</dbReference>
<feature type="transmembrane region" description="Helical" evidence="10">
    <location>
        <begin position="441"/>
        <end position="458"/>
    </location>
</feature>
<feature type="transmembrane region" description="Helical" evidence="10">
    <location>
        <begin position="182"/>
        <end position="201"/>
    </location>
</feature>
<evidence type="ECO:0000256" key="3">
    <source>
        <dbReference type="ARBA" id="ARBA00007222"/>
    </source>
</evidence>
<dbReference type="PANTHER" id="PTHR10050:SF46">
    <property type="entry name" value="PROTEIN O-MANNOSYL-TRANSFERASE 2"/>
    <property type="match status" value="1"/>
</dbReference>
<feature type="transmembrane region" description="Helical" evidence="10">
    <location>
        <begin position="488"/>
        <end position="511"/>
    </location>
</feature>
<evidence type="ECO:0000256" key="8">
    <source>
        <dbReference type="ARBA" id="ARBA00023136"/>
    </source>
</evidence>
<dbReference type="InterPro" id="IPR027005">
    <property type="entry name" value="PMT-like"/>
</dbReference>
<dbReference type="GO" id="GO:0012505">
    <property type="term" value="C:endomembrane system"/>
    <property type="evidence" value="ECO:0007669"/>
    <property type="project" value="UniProtKB-SubCell"/>
</dbReference>
<feature type="domain" description="Protein O-mannosyl-transferase C-terminal four TM" evidence="13">
    <location>
        <begin position="368"/>
        <end position="565"/>
    </location>
</feature>
<evidence type="ECO:0000256" key="4">
    <source>
        <dbReference type="ARBA" id="ARBA00022676"/>
    </source>
</evidence>
<sequence>MTFPGTLSRTATGDVVPPAAERARPRAVDRDPVIAWAGTAAVTLLAAFLRLWNLDDPKAFLFDETYYAKDAWSLVHHGYVTGYVSDANDKILSGNLHGLWTSDPSMVVHPEVGKYLIGLAELVAGMTPFGWRLASAIVGSLMVLVMIRLTRRITGSTLLGLVAGLLMCFDGLQLVLSRLALLDIFVAFFTLCALSCVVADRDWFRARLSRAQRPLTGVGPRLWWRPWLLAAGVFWGLALGTKWAAVYPWVAFGVFVLVWCSGARRSFGVRTGLVRAVVVIVSFLRSPLARRRIGPDAVWLRAALTDLVPIAAYLVVLPLLVYLASWTGWLLHASVYEQHLSHTQYGPYWGSYIEHDAHGFFPELWQSLRSLWHYHHDVYTFHTKFLNHSTHVYQSNPLGWLVLNRPVGVDAQLNIAAGAQGCTATGSETCLRQVLLLGTPALWWFSTIALIWSAVCWVGKRDWRYGIVVVGALVTWLPWVRYDDRPIFSYYAIVIEPFLILGATLLLGEILGRAPAGSTRRTVGAAAAGAVVLAVIVNFAWFWPIYTDGLLTQSQWIERIWFHRWI</sequence>
<evidence type="ECO:0000256" key="2">
    <source>
        <dbReference type="ARBA" id="ARBA00004922"/>
    </source>
</evidence>
<dbReference type="Pfam" id="PF02366">
    <property type="entry name" value="PMT"/>
    <property type="match status" value="1"/>
</dbReference>
<feature type="compositionally biased region" description="Polar residues" evidence="11">
    <location>
        <begin position="1"/>
        <end position="11"/>
    </location>
</feature>